<sequence length="383" mass="44202">MLKSWVYSLLHSDCEDHRYFVSTGTKCFVVHGPLQVLRGKLNFTFVAIRLDIGVKHHIEKTLDYYALYCQKNPPLLALKISQFFTIIDPWIWTASILLSVYLGVTKLGGYSDIPIAFLRVSVLEGKKLTWFGLLCIVAMIAVSASYDAIITTDITTPLEKYVIQTIRELLKEFGFKFYVSSNRRNITRWNLSHTFYKEFSGAAVFADAIAFDPTFDEIQHVLYFLKRQYTNVTCNIVKEIFYKQNIIWELKYFGAEALHINLQWLSANGLFELYTALWRFVDEANIRKHPVVEQKSIGALENLFVAFQLYLIFIPFAILGFFGETAFYKVHISIVDIAVKLRHAFSIEKDMYISLRSQSPTTINIMRAILPFLTDIASLKQIL</sequence>
<keyword evidence="1" id="KW-1133">Transmembrane helix</keyword>
<reference evidence="2 3" key="1">
    <citation type="submission" date="2015-12" db="EMBL/GenBank/DDBJ databases">
        <title>The genome of Folsomia candida.</title>
        <authorList>
            <person name="Faddeeva A."/>
            <person name="Derks M.F."/>
            <person name="Anvar Y."/>
            <person name="Smit S."/>
            <person name="Van Straalen N."/>
            <person name="Roelofs D."/>
        </authorList>
    </citation>
    <scope>NUCLEOTIDE SEQUENCE [LARGE SCALE GENOMIC DNA]</scope>
    <source>
        <strain evidence="2 3">VU population</strain>
        <tissue evidence="2">Whole body</tissue>
    </source>
</reference>
<organism evidence="2 3">
    <name type="scientific">Folsomia candida</name>
    <name type="common">Springtail</name>
    <dbReference type="NCBI Taxonomy" id="158441"/>
    <lineage>
        <taxon>Eukaryota</taxon>
        <taxon>Metazoa</taxon>
        <taxon>Ecdysozoa</taxon>
        <taxon>Arthropoda</taxon>
        <taxon>Hexapoda</taxon>
        <taxon>Collembola</taxon>
        <taxon>Entomobryomorpha</taxon>
        <taxon>Isotomoidea</taxon>
        <taxon>Isotomidae</taxon>
        <taxon>Proisotominae</taxon>
        <taxon>Folsomia</taxon>
    </lineage>
</organism>
<gene>
    <name evidence="2" type="ORF">Fcan01_16646</name>
</gene>
<keyword evidence="3" id="KW-1185">Reference proteome</keyword>
<protein>
    <submittedName>
        <fullName evidence="2">Uncharacterized protein</fullName>
    </submittedName>
</protein>
<proteinExistence type="predicted"/>
<comment type="caution">
    <text evidence="2">The sequence shown here is derived from an EMBL/GenBank/DDBJ whole genome shotgun (WGS) entry which is preliminary data.</text>
</comment>
<feature type="transmembrane region" description="Helical" evidence="1">
    <location>
        <begin position="303"/>
        <end position="323"/>
    </location>
</feature>
<accession>A0A226DW76</accession>
<evidence type="ECO:0000256" key="1">
    <source>
        <dbReference type="SAM" id="Phobius"/>
    </source>
</evidence>
<feature type="transmembrane region" description="Helical" evidence="1">
    <location>
        <begin position="128"/>
        <end position="150"/>
    </location>
</feature>
<feature type="transmembrane region" description="Helical" evidence="1">
    <location>
        <begin position="89"/>
        <end position="108"/>
    </location>
</feature>
<dbReference type="Proteomes" id="UP000198287">
    <property type="component" value="Unassembled WGS sequence"/>
</dbReference>
<dbReference type="EMBL" id="LNIX01000011">
    <property type="protein sequence ID" value="OXA49064.1"/>
    <property type="molecule type" value="Genomic_DNA"/>
</dbReference>
<name>A0A226DW76_FOLCA</name>
<dbReference type="AlphaFoldDB" id="A0A226DW76"/>
<keyword evidence="1" id="KW-0472">Membrane</keyword>
<evidence type="ECO:0000313" key="2">
    <source>
        <dbReference type="EMBL" id="OXA49064.1"/>
    </source>
</evidence>
<evidence type="ECO:0000313" key="3">
    <source>
        <dbReference type="Proteomes" id="UP000198287"/>
    </source>
</evidence>
<keyword evidence="1" id="KW-0812">Transmembrane</keyword>